<evidence type="ECO:0000313" key="1">
    <source>
        <dbReference type="EMBL" id="CRK83752.1"/>
    </source>
</evidence>
<accession>A0A0U1P0Z6</accession>
<gene>
    <name evidence="1" type="ORF">BN000_03743</name>
</gene>
<dbReference type="Proteomes" id="UP000199087">
    <property type="component" value="Unassembled WGS sequence"/>
</dbReference>
<reference evidence="2" key="1">
    <citation type="submission" date="2015-05" db="EMBL/GenBank/DDBJ databases">
        <authorList>
            <person name="Urmite Genomes"/>
        </authorList>
    </citation>
    <scope>NUCLEOTIDE SEQUENCE [LARGE SCALE GENOMIC DNA]</scope>
    <source>
        <strain evidence="2">LF1</strain>
    </source>
</reference>
<protein>
    <submittedName>
        <fullName evidence="1">Uncharacterized protein</fullName>
    </submittedName>
</protein>
<sequence length="42" mass="4892">MFWGRLLILGFFSLSALSLISYQSIEIIHAVINFIQDKHQLK</sequence>
<dbReference type="AlphaFoldDB" id="A0A0U1P0Z6"/>
<dbReference type="RefSeq" id="WP_281177031.1">
    <property type="nucleotide sequence ID" value="NZ_CVRB01000004.1"/>
</dbReference>
<name>A0A0U1P0Z6_9BACI</name>
<proteinExistence type="predicted"/>
<dbReference type="STRING" id="1499688.BN000_03743"/>
<organism evidence="1 2">
    <name type="scientific">Neobacillus massiliamazoniensis</name>
    <dbReference type="NCBI Taxonomy" id="1499688"/>
    <lineage>
        <taxon>Bacteria</taxon>
        <taxon>Bacillati</taxon>
        <taxon>Bacillota</taxon>
        <taxon>Bacilli</taxon>
        <taxon>Bacillales</taxon>
        <taxon>Bacillaceae</taxon>
        <taxon>Neobacillus</taxon>
    </lineage>
</organism>
<dbReference type="EMBL" id="CVRB01000004">
    <property type="protein sequence ID" value="CRK83752.1"/>
    <property type="molecule type" value="Genomic_DNA"/>
</dbReference>
<keyword evidence="2" id="KW-1185">Reference proteome</keyword>
<evidence type="ECO:0000313" key="2">
    <source>
        <dbReference type="Proteomes" id="UP000199087"/>
    </source>
</evidence>